<dbReference type="Pfam" id="PF02518">
    <property type="entry name" value="HATPase_c"/>
    <property type="match status" value="1"/>
</dbReference>
<dbReference type="Gene3D" id="6.10.340.10">
    <property type="match status" value="1"/>
</dbReference>
<keyword evidence="12 13" id="KW-0472">Membrane</keyword>
<evidence type="ECO:0000313" key="18">
    <source>
        <dbReference type="Proteomes" id="UP000761264"/>
    </source>
</evidence>
<accession>A0A967EX26</accession>
<dbReference type="EMBL" id="JAAQPH010000001">
    <property type="protein sequence ID" value="NIA67355.1"/>
    <property type="molecule type" value="Genomic_DNA"/>
</dbReference>
<evidence type="ECO:0000256" key="13">
    <source>
        <dbReference type="PIRNR" id="PIRNR037532"/>
    </source>
</evidence>
<dbReference type="InterPro" id="IPR036890">
    <property type="entry name" value="HATPase_C_sf"/>
</dbReference>
<evidence type="ECO:0000256" key="5">
    <source>
        <dbReference type="ARBA" id="ARBA00022679"/>
    </source>
</evidence>
<dbReference type="InterPro" id="IPR004358">
    <property type="entry name" value="Sig_transdc_His_kin-like_C"/>
</dbReference>
<dbReference type="Gene3D" id="3.30.565.10">
    <property type="entry name" value="Histidine kinase-like ATPase, C-terminal domain"/>
    <property type="match status" value="1"/>
</dbReference>
<evidence type="ECO:0000256" key="14">
    <source>
        <dbReference type="SAM" id="Phobius"/>
    </source>
</evidence>
<dbReference type="CDD" id="cd06225">
    <property type="entry name" value="HAMP"/>
    <property type="match status" value="1"/>
</dbReference>
<dbReference type="Pfam" id="PF19312">
    <property type="entry name" value="NtrY_N"/>
    <property type="match status" value="1"/>
</dbReference>
<dbReference type="InterPro" id="IPR045671">
    <property type="entry name" value="NtrY-like_N"/>
</dbReference>
<keyword evidence="9 13" id="KW-0067">ATP-binding</keyword>
<keyword evidence="13" id="KW-0535">Nitrogen fixation</keyword>
<feature type="transmembrane region" description="Helical" evidence="14">
    <location>
        <begin position="46"/>
        <end position="66"/>
    </location>
</feature>
<gene>
    <name evidence="17" type="ORF">HBA54_01980</name>
</gene>
<dbReference type="SUPFAM" id="SSF55785">
    <property type="entry name" value="PYP-like sensor domain (PAS domain)"/>
    <property type="match status" value="1"/>
</dbReference>
<dbReference type="Pfam" id="PF00512">
    <property type="entry name" value="HisKA"/>
    <property type="match status" value="1"/>
</dbReference>
<dbReference type="SMART" id="SM00388">
    <property type="entry name" value="HisKA"/>
    <property type="match status" value="1"/>
</dbReference>
<dbReference type="SUPFAM" id="SSF158472">
    <property type="entry name" value="HAMP domain-like"/>
    <property type="match status" value="1"/>
</dbReference>
<evidence type="ECO:0000256" key="10">
    <source>
        <dbReference type="ARBA" id="ARBA00022989"/>
    </source>
</evidence>
<dbReference type="EC" id="2.7.13.3" evidence="13"/>
<dbReference type="PANTHER" id="PTHR44936:SF10">
    <property type="entry name" value="SENSOR PROTEIN RSTB"/>
    <property type="match status" value="1"/>
</dbReference>
<dbReference type="InterPro" id="IPR017232">
    <property type="entry name" value="NtrY"/>
</dbReference>
<dbReference type="InterPro" id="IPR013767">
    <property type="entry name" value="PAS_fold"/>
</dbReference>
<name>A0A967EX26_9PROT</name>
<dbReference type="Pfam" id="PF00989">
    <property type="entry name" value="PAS"/>
    <property type="match status" value="1"/>
</dbReference>
<keyword evidence="10 14" id="KW-1133">Transmembrane helix</keyword>
<dbReference type="PRINTS" id="PR00344">
    <property type="entry name" value="BCTRLSENSOR"/>
</dbReference>
<dbReference type="InterPro" id="IPR005467">
    <property type="entry name" value="His_kinase_dom"/>
</dbReference>
<dbReference type="InterPro" id="IPR003660">
    <property type="entry name" value="HAMP_dom"/>
</dbReference>
<keyword evidence="11 13" id="KW-0902">Two-component regulatory system</keyword>
<dbReference type="CDD" id="cd00082">
    <property type="entry name" value="HisKA"/>
    <property type="match status" value="1"/>
</dbReference>
<evidence type="ECO:0000256" key="8">
    <source>
        <dbReference type="ARBA" id="ARBA00022777"/>
    </source>
</evidence>
<dbReference type="Pfam" id="PF00672">
    <property type="entry name" value="HAMP"/>
    <property type="match status" value="1"/>
</dbReference>
<dbReference type="GO" id="GO:0009399">
    <property type="term" value="P:nitrogen fixation"/>
    <property type="evidence" value="ECO:0007669"/>
    <property type="project" value="UniProtKB-UniRule"/>
</dbReference>
<keyword evidence="5 13" id="KW-0808">Transferase</keyword>
<dbReference type="SMART" id="SM00304">
    <property type="entry name" value="HAMP"/>
    <property type="match status" value="1"/>
</dbReference>
<evidence type="ECO:0000256" key="1">
    <source>
        <dbReference type="ARBA" id="ARBA00000085"/>
    </source>
</evidence>
<dbReference type="NCBIfam" id="TIGR00229">
    <property type="entry name" value="sensory_box"/>
    <property type="match status" value="1"/>
</dbReference>
<dbReference type="InterPro" id="IPR003594">
    <property type="entry name" value="HATPase_dom"/>
</dbReference>
<dbReference type="PANTHER" id="PTHR44936">
    <property type="entry name" value="SENSOR PROTEIN CREC"/>
    <property type="match status" value="1"/>
</dbReference>
<protein>
    <recommendedName>
        <fullName evidence="13">Nitrogen regulation protein</fullName>
        <ecNumber evidence="13">2.7.13.3</ecNumber>
    </recommendedName>
</protein>
<dbReference type="InterPro" id="IPR050980">
    <property type="entry name" value="2C_sensor_his_kinase"/>
</dbReference>
<reference evidence="17" key="1">
    <citation type="submission" date="2020-03" db="EMBL/GenBank/DDBJ databases">
        <title>Genome of Pelagibius litoralis DSM 21314T.</title>
        <authorList>
            <person name="Wang G."/>
        </authorList>
    </citation>
    <scope>NUCLEOTIDE SEQUENCE</scope>
    <source>
        <strain evidence="17">DSM 21314</strain>
    </source>
</reference>
<dbReference type="GO" id="GO:0006355">
    <property type="term" value="P:regulation of DNA-templated transcription"/>
    <property type="evidence" value="ECO:0007669"/>
    <property type="project" value="InterPro"/>
</dbReference>
<evidence type="ECO:0000256" key="4">
    <source>
        <dbReference type="ARBA" id="ARBA00022553"/>
    </source>
</evidence>
<dbReference type="PROSITE" id="PS50885">
    <property type="entry name" value="HAMP"/>
    <property type="match status" value="1"/>
</dbReference>
<dbReference type="Proteomes" id="UP000761264">
    <property type="component" value="Unassembled WGS sequence"/>
</dbReference>
<dbReference type="InterPro" id="IPR036097">
    <property type="entry name" value="HisK_dim/P_sf"/>
</dbReference>
<comment type="subcellular location">
    <subcellularLocation>
        <location evidence="2 13">Cell membrane</location>
        <topology evidence="2 13">Multi-pass membrane protein</topology>
    </subcellularLocation>
</comment>
<organism evidence="17 18">
    <name type="scientific">Pelagibius litoralis</name>
    <dbReference type="NCBI Taxonomy" id="374515"/>
    <lineage>
        <taxon>Bacteria</taxon>
        <taxon>Pseudomonadati</taxon>
        <taxon>Pseudomonadota</taxon>
        <taxon>Alphaproteobacteria</taxon>
        <taxon>Rhodospirillales</taxon>
        <taxon>Rhodovibrionaceae</taxon>
        <taxon>Pelagibius</taxon>
    </lineage>
</organism>
<evidence type="ECO:0000313" key="17">
    <source>
        <dbReference type="EMBL" id="NIA67355.1"/>
    </source>
</evidence>
<dbReference type="SUPFAM" id="SSF47384">
    <property type="entry name" value="Homodimeric domain of signal transducing histidine kinase"/>
    <property type="match status" value="1"/>
</dbReference>
<evidence type="ECO:0000256" key="3">
    <source>
        <dbReference type="ARBA" id="ARBA00022475"/>
    </source>
</evidence>
<dbReference type="SMART" id="SM00387">
    <property type="entry name" value="HATPase_c"/>
    <property type="match status" value="1"/>
</dbReference>
<evidence type="ECO:0000256" key="11">
    <source>
        <dbReference type="ARBA" id="ARBA00023012"/>
    </source>
</evidence>
<dbReference type="Gene3D" id="1.10.287.130">
    <property type="match status" value="1"/>
</dbReference>
<keyword evidence="4" id="KW-0597">Phosphoprotein</keyword>
<dbReference type="PIRSF" id="PIRSF037532">
    <property type="entry name" value="STHK_NtrY"/>
    <property type="match status" value="1"/>
</dbReference>
<keyword evidence="8 13" id="KW-0418">Kinase</keyword>
<dbReference type="CDD" id="cd00130">
    <property type="entry name" value="PAS"/>
    <property type="match status" value="1"/>
</dbReference>
<dbReference type="AlphaFoldDB" id="A0A967EX26"/>
<evidence type="ECO:0000259" key="15">
    <source>
        <dbReference type="PROSITE" id="PS50109"/>
    </source>
</evidence>
<evidence type="ECO:0000256" key="7">
    <source>
        <dbReference type="ARBA" id="ARBA00022741"/>
    </source>
</evidence>
<feature type="transmembrane region" description="Helical" evidence="14">
    <location>
        <begin position="285"/>
        <end position="310"/>
    </location>
</feature>
<evidence type="ECO:0000256" key="12">
    <source>
        <dbReference type="ARBA" id="ARBA00023136"/>
    </source>
</evidence>
<feature type="transmembrane region" description="Helical" evidence="14">
    <location>
        <begin position="15"/>
        <end position="34"/>
    </location>
</feature>
<dbReference type="Gene3D" id="3.30.450.20">
    <property type="entry name" value="PAS domain"/>
    <property type="match status" value="1"/>
</dbReference>
<keyword evidence="3 13" id="KW-1003">Cell membrane</keyword>
<evidence type="ECO:0000259" key="16">
    <source>
        <dbReference type="PROSITE" id="PS50885"/>
    </source>
</evidence>
<dbReference type="GO" id="GO:0005524">
    <property type="term" value="F:ATP binding"/>
    <property type="evidence" value="ECO:0007669"/>
    <property type="project" value="UniProtKB-UniRule"/>
</dbReference>
<dbReference type="GO" id="GO:0005886">
    <property type="term" value="C:plasma membrane"/>
    <property type="evidence" value="ECO:0007669"/>
    <property type="project" value="UniProtKB-SubCell"/>
</dbReference>
<evidence type="ECO:0000256" key="6">
    <source>
        <dbReference type="ARBA" id="ARBA00022692"/>
    </source>
</evidence>
<evidence type="ECO:0000256" key="9">
    <source>
        <dbReference type="ARBA" id="ARBA00022840"/>
    </source>
</evidence>
<proteinExistence type="predicted"/>
<dbReference type="InterPro" id="IPR003661">
    <property type="entry name" value="HisK_dim/P_dom"/>
</dbReference>
<feature type="domain" description="Histidine kinase" evidence="15">
    <location>
        <begin position="502"/>
        <end position="722"/>
    </location>
</feature>
<keyword evidence="6 13" id="KW-0812">Transmembrane</keyword>
<feature type="domain" description="HAMP" evidence="16">
    <location>
        <begin position="311"/>
        <end position="364"/>
    </location>
</feature>
<sequence>MLLRWARNIRFERTLAIFLLVAGLTSGIATFVAMTGNLSVVANADHILLLLLTDLVVILGLAALITRRLSILWIERKKGRAGSRLHGRLVALFSVVAVAPTILVAAFSVIMFDLGLEFWFSERVSTAIKNSRAVAAAYLDEHQQTIAADALAIAQVLNKGGPTLAYNPAIFNNVMTRQASLRYLTEAAVYDRSGRMLARSSSFLLAFNPEIPEWAFERASSDGMAIMTSEEEDRVRALVRLDLAADAYLYIGRLVDSRVLGHMESTRWAVQRYEELEGDRFSLQITFALIFLVVALLLLLVAVWIGLAFANQLTGPIGSLIATAERVGKGDLKARIQGPARRDEIGNLSRAFNKMTGQLERQQDALLEANAELDYRSRFIEVVLGGVSAGVIGLDDAGRINLANRMACDFLSLDAEDLRGQPLQDVFPAMSDLLDNARRRPRRLAQSQLTMPDSSGAERVLLVRISAEVEAGTTMGFVVTFDEITQLLAAQRKAAWSDIARRIAHEIKNPLTPIQLAAERLKRKYVSQIVDDPETFKVCTDTIVRHVGDIGRMVDEFSAFARMPAPAMQSEDIAKLVEQAAFLQRTAHHDIAFKLSLPDEPIILACDSRQVVQALTNLILNGIESIEGRHFRDGPKAPPGALELRVLTDDGNCIIEILDNGKGLPVEDRSRLTEPYVTTRERGTGLGLAIVKKIMEDHGGNLILKDRDGDGAAVSLIFPLRDELIEGGSQHEAEVTAATSGRAVERAAGNG</sequence>
<comment type="caution">
    <text evidence="17">The sequence shown here is derived from an EMBL/GenBank/DDBJ whole genome shotgun (WGS) entry which is preliminary data.</text>
</comment>
<keyword evidence="7 13" id="KW-0547">Nucleotide-binding</keyword>
<comment type="catalytic activity">
    <reaction evidence="1 13">
        <text>ATP + protein L-histidine = ADP + protein N-phospho-L-histidine.</text>
        <dbReference type="EC" id="2.7.13.3"/>
    </reaction>
</comment>
<dbReference type="InterPro" id="IPR000014">
    <property type="entry name" value="PAS"/>
</dbReference>
<keyword evidence="18" id="KW-1185">Reference proteome</keyword>
<evidence type="ECO:0000256" key="2">
    <source>
        <dbReference type="ARBA" id="ARBA00004651"/>
    </source>
</evidence>
<dbReference type="SMART" id="SM00091">
    <property type="entry name" value="PAS"/>
    <property type="match status" value="1"/>
</dbReference>
<feature type="transmembrane region" description="Helical" evidence="14">
    <location>
        <begin position="87"/>
        <end position="112"/>
    </location>
</feature>
<dbReference type="GO" id="GO:0000155">
    <property type="term" value="F:phosphorelay sensor kinase activity"/>
    <property type="evidence" value="ECO:0007669"/>
    <property type="project" value="InterPro"/>
</dbReference>
<dbReference type="PROSITE" id="PS50109">
    <property type="entry name" value="HIS_KIN"/>
    <property type="match status" value="1"/>
</dbReference>
<dbReference type="SUPFAM" id="SSF55874">
    <property type="entry name" value="ATPase domain of HSP90 chaperone/DNA topoisomerase II/histidine kinase"/>
    <property type="match status" value="1"/>
</dbReference>
<dbReference type="InterPro" id="IPR035965">
    <property type="entry name" value="PAS-like_dom_sf"/>
</dbReference>